<evidence type="ECO:0000313" key="4">
    <source>
        <dbReference type="EMBL" id="MDQ0010597.1"/>
    </source>
</evidence>
<dbReference type="PANTHER" id="PTHR46401:SF2">
    <property type="entry name" value="GLYCOSYLTRANSFERASE WBBK-RELATED"/>
    <property type="match status" value="1"/>
</dbReference>
<dbReference type="InterPro" id="IPR028098">
    <property type="entry name" value="Glyco_trans_4-like_N"/>
</dbReference>
<organism evidence="4 5">
    <name type="scientific">Luteibacter jiangsuensis</name>
    <dbReference type="NCBI Taxonomy" id="637577"/>
    <lineage>
        <taxon>Bacteria</taxon>
        <taxon>Pseudomonadati</taxon>
        <taxon>Pseudomonadota</taxon>
        <taxon>Gammaproteobacteria</taxon>
        <taxon>Lysobacterales</taxon>
        <taxon>Rhodanobacteraceae</taxon>
        <taxon>Luteibacter</taxon>
    </lineage>
</organism>
<feature type="domain" description="Glycosyl transferase family 1" evidence="2">
    <location>
        <begin position="220"/>
        <end position="377"/>
    </location>
</feature>
<dbReference type="Pfam" id="PF00534">
    <property type="entry name" value="Glycos_transf_1"/>
    <property type="match status" value="2"/>
</dbReference>
<accession>A0ABT9T393</accession>
<sequence length="932" mass="103410">MKIDIDMQGIQTESRHRGIGRYTRATTTEFLRLIQGRHDARLLFNAALNGIDEPVADLASVNLHPSRSVFGPLRRTAFDNPANEARREAAERVYSHALDIGGADVVWFTSLIEGYKDDAIMPHELPRQLTVATLYDIIPLHTVDDLGQSRARDWYMRRIDMLRRCDLLLAISSWVRDDAIERLGLDGSRIVTIGAGVDARFRPAPRNEHDPGFNRRMGIDRPFVLYTGGTDKRKNVEVLFPAFAALPAPLRERHQLVVVGSLDVPTRRRLERAARAAGLDAAQVVFPGHVPDEDLIRLYQTCALFVFPSAQEGFGLPPLEAMACGAPVIVNNATSLPEVVNDPSAMFDASAPSSITAAIRSVLEDPARTDALREAGIRRAGECTWSRVAARAIGAIEAASARFTGEREATAPNYAPVNNPSDGAGVQIPLYLMDRTNAAALIPTLRAWPGLVEWQGLFPATPVSELDRYRVGGWQAVVSPEVVDWSLVLAHESVDVRQVDVRQDPHARRQWIQDNASHPLVRQRIAEDDIAARVAPRLDTADLARIADALDRLRPRARARWLVDVTHIASNDLGTGIQRVVRSVLVRWLRTPPVGVRIEPIVFRGGQYHHAHTYAAELLKVHVPVGLVEDTVAITGKETFVGLDWAMESLPASAELLWTWQRAGVGMHFIIHDLLPITLPEAFHPQTRESFNRWLQLVTDLADAMHCISRSTADELTTWVRTEHGNRMPTISTFPLGVEVPSTSQPVQLDPAVDSALSTRPSFLMVGTIEPRKGHEQALDAFELLWESNADVTLLIVGKQGWLVGELIQRLERHVERGQRLFWFEACPDVMLDTLYRASTALLVPSLGEGFGLPVVEAAQRGKPVIARSLKVFREIAGDYPSYFDGTSPAALATYLARWLAERPMHAPRNNWPTWDEAASVLAGRIQEVLPR</sequence>
<dbReference type="RefSeq" id="WP_306850704.1">
    <property type="nucleotide sequence ID" value="NZ_JAUSSK010000004.1"/>
</dbReference>
<dbReference type="PANTHER" id="PTHR46401">
    <property type="entry name" value="GLYCOSYLTRANSFERASE WBBK-RELATED"/>
    <property type="match status" value="1"/>
</dbReference>
<dbReference type="InterPro" id="IPR001296">
    <property type="entry name" value="Glyco_trans_1"/>
</dbReference>
<gene>
    <name evidence="4" type="ORF">J2T07_002803</name>
</gene>
<evidence type="ECO:0000259" key="2">
    <source>
        <dbReference type="Pfam" id="PF00534"/>
    </source>
</evidence>
<dbReference type="Gene3D" id="3.40.50.2000">
    <property type="entry name" value="Glycogen Phosphorylase B"/>
    <property type="match status" value="3"/>
</dbReference>
<evidence type="ECO:0000256" key="1">
    <source>
        <dbReference type="ARBA" id="ARBA00022679"/>
    </source>
</evidence>
<name>A0ABT9T393_9GAMM</name>
<reference evidence="4 5" key="1">
    <citation type="submission" date="2023-07" db="EMBL/GenBank/DDBJ databases">
        <title>Sorghum-associated microbial communities from plants grown in Nebraska, USA.</title>
        <authorList>
            <person name="Schachtman D."/>
        </authorList>
    </citation>
    <scope>NUCLEOTIDE SEQUENCE [LARGE SCALE GENOMIC DNA]</scope>
    <source>
        <strain evidence="4 5">CC60</strain>
    </source>
</reference>
<evidence type="ECO:0000313" key="5">
    <source>
        <dbReference type="Proteomes" id="UP001237737"/>
    </source>
</evidence>
<comment type="caution">
    <text evidence="4">The sequence shown here is derived from an EMBL/GenBank/DDBJ whole genome shotgun (WGS) entry which is preliminary data.</text>
</comment>
<dbReference type="Proteomes" id="UP001237737">
    <property type="component" value="Unassembled WGS sequence"/>
</dbReference>
<dbReference type="SUPFAM" id="SSF53756">
    <property type="entry name" value="UDP-Glycosyltransferase/glycogen phosphorylase"/>
    <property type="match status" value="2"/>
</dbReference>
<feature type="domain" description="Glycosyl transferase family 1" evidence="2">
    <location>
        <begin position="758"/>
        <end position="906"/>
    </location>
</feature>
<keyword evidence="5" id="KW-1185">Reference proteome</keyword>
<evidence type="ECO:0000259" key="3">
    <source>
        <dbReference type="Pfam" id="PF13439"/>
    </source>
</evidence>
<protein>
    <submittedName>
        <fullName evidence="4">Glycosyltransferase involved in cell wall biosynthesis</fullName>
    </submittedName>
</protein>
<dbReference type="EMBL" id="JAUSSK010000004">
    <property type="protein sequence ID" value="MDQ0010597.1"/>
    <property type="molecule type" value="Genomic_DNA"/>
</dbReference>
<feature type="domain" description="Glycosyltransferase subfamily 4-like N-terminal" evidence="3">
    <location>
        <begin position="140"/>
        <end position="199"/>
    </location>
</feature>
<dbReference type="Pfam" id="PF13439">
    <property type="entry name" value="Glyco_transf_4"/>
    <property type="match status" value="1"/>
</dbReference>
<keyword evidence="1" id="KW-0808">Transferase</keyword>
<proteinExistence type="predicted"/>
<dbReference type="CDD" id="cd03809">
    <property type="entry name" value="GT4_MtfB-like"/>
    <property type="match status" value="2"/>
</dbReference>